<feature type="domain" description="ABC transporter" evidence="8">
    <location>
        <begin position="2"/>
        <end position="233"/>
    </location>
</feature>
<keyword evidence="7" id="KW-0472">Membrane</keyword>
<dbReference type="InterPro" id="IPR003593">
    <property type="entry name" value="AAA+_ATPase"/>
</dbReference>
<evidence type="ECO:0000256" key="3">
    <source>
        <dbReference type="ARBA" id="ARBA00022475"/>
    </source>
</evidence>
<organism evidence="9 12">
    <name type="scientific">Phascolarctobacterium faecium</name>
    <dbReference type="NCBI Taxonomy" id="33025"/>
    <lineage>
        <taxon>Bacteria</taxon>
        <taxon>Bacillati</taxon>
        <taxon>Bacillota</taxon>
        <taxon>Negativicutes</taxon>
        <taxon>Acidaminococcales</taxon>
        <taxon>Acidaminococcaceae</taxon>
        <taxon>Phascolarctobacterium</taxon>
    </lineage>
</organism>
<dbReference type="Proteomes" id="UP000443070">
    <property type="component" value="Unassembled WGS sequence"/>
</dbReference>
<evidence type="ECO:0000256" key="5">
    <source>
        <dbReference type="ARBA" id="ARBA00022840"/>
    </source>
</evidence>
<evidence type="ECO:0000313" key="12">
    <source>
        <dbReference type="Proteomes" id="UP000484547"/>
    </source>
</evidence>
<dbReference type="PROSITE" id="PS00211">
    <property type="entry name" value="ABC_TRANSPORTER_1"/>
    <property type="match status" value="1"/>
</dbReference>
<dbReference type="GO" id="GO:0005886">
    <property type="term" value="C:plasma membrane"/>
    <property type="evidence" value="ECO:0007669"/>
    <property type="project" value="UniProtKB-SubCell"/>
</dbReference>
<dbReference type="Gene3D" id="3.40.50.300">
    <property type="entry name" value="P-loop containing nucleotide triphosphate hydrolases"/>
    <property type="match status" value="1"/>
</dbReference>
<evidence type="ECO:0000313" key="10">
    <source>
        <dbReference type="EMBL" id="MTU04547.1"/>
    </source>
</evidence>
<proteinExistence type="predicted"/>
<keyword evidence="2" id="KW-0813">Transport</keyword>
<accession>A0A7X2XFC6</accession>
<dbReference type="PANTHER" id="PTHR43582">
    <property type="entry name" value="LINEARMYCIN RESISTANCE ATP-BINDING PROTEIN LNRL"/>
    <property type="match status" value="1"/>
</dbReference>
<evidence type="ECO:0000259" key="8">
    <source>
        <dbReference type="PROSITE" id="PS50893"/>
    </source>
</evidence>
<protein>
    <submittedName>
        <fullName evidence="9">ATP-binding cassette domain-containing protein</fullName>
    </submittedName>
</protein>
<dbReference type="Proteomes" id="UP000484547">
    <property type="component" value="Unassembled WGS sequence"/>
</dbReference>
<dbReference type="GO" id="GO:0016887">
    <property type="term" value="F:ATP hydrolysis activity"/>
    <property type="evidence" value="ECO:0007669"/>
    <property type="project" value="InterPro"/>
</dbReference>
<keyword evidence="3" id="KW-1003">Cell membrane</keyword>
<keyword evidence="11" id="KW-1185">Reference proteome</keyword>
<evidence type="ECO:0000256" key="7">
    <source>
        <dbReference type="ARBA" id="ARBA00023136"/>
    </source>
</evidence>
<evidence type="ECO:0000256" key="4">
    <source>
        <dbReference type="ARBA" id="ARBA00022741"/>
    </source>
</evidence>
<dbReference type="OrthoDB" id="9804819at2"/>
<keyword evidence="4" id="KW-0547">Nucleotide-binding</keyword>
<dbReference type="InterPro" id="IPR003439">
    <property type="entry name" value="ABC_transporter-like_ATP-bd"/>
</dbReference>
<dbReference type="EMBL" id="WNBM01000001">
    <property type="protein sequence ID" value="MTT75420.1"/>
    <property type="molecule type" value="Genomic_DNA"/>
</dbReference>
<dbReference type="GO" id="GO:0005524">
    <property type="term" value="F:ATP binding"/>
    <property type="evidence" value="ECO:0007669"/>
    <property type="project" value="UniProtKB-KW"/>
</dbReference>
<dbReference type="Pfam" id="PF00005">
    <property type="entry name" value="ABC_tran"/>
    <property type="match status" value="1"/>
</dbReference>
<keyword evidence="6" id="KW-1278">Translocase</keyword>
<dbReference type="SUPFAM" id="SSF52540">
    <property type="entry name" value="P-loop containing nucleoside triphosphate hydrolases"/>
    <property type="match status" value="1"/>
</dbReference>
<evidence type="ECO:0000313" key="11">
    <source>
        <dbReference type="Proteomes" id="UP000443070"/>
    </source>
</evidence>
<dbReference type="InterPro" id="IPR027417">
    <property type="entry name" value="P-loop_NTPase"/>
</dbReference>
<comment type="subcellular location">
    <subcellularLocation>
        <location evidence="1">Cell membrane</location>
    </subcellularLocation>
</comment>
<dbReference type="AlphaFoldDB" id="A0A7X2XFC6"/>
<reference evidence="11 12" key="1">
    <citation type="journal article" date="2019" name="Nat. Med.">
        <title>A library of human gut bacterial isolates paired with longitudinal multiomics data enables mechanistic microbiome research.</title>
        <authorList>
            <person name="Poyet M."/>
            <person name="Groussin M."/>
            <person name="Gibbons S.M."/>
            <person name="Avila-Pacheco J."/>
            <person name="Jiang X."/>
            <person name="Kearney S.M."/>
            <person name="Perrotta A.R."/>
            <person name="Berdy B."/>
            <person name="Zhao S."/>
            <person name="Lieberman T.D."/>
            <person name="Swanson P.K."/>
            <person name="Smith M."/>
            <person name="Roesemann S."/>
            <person name="Alexander J.E."/>
            <person name="Rich S.A."/>
            <person name="Livny J."/>
            <person name="Vlamakis H."/>
            <person name="Clish C."/>
            <person name="Bullock K."/>
            <person name="Deik A."/>
            <person name="Scott J."/>
            <person name="Pierce K.A."/>
            <person name="Xavier R.J."/>
            <person name="Alm E.J."/>
        </authorList>
    </citation>
    <scope>NUCLEOTIDE SEQUENCE [LARGE SCALE GENOMIC DNA]</scope>
    <source>
        <strain evidence="9 12">BIOML-A13</strain>
        <strain evidence="10 11">BIOML-A3</strain>
    </source>
</reference>
<name>A0A7X2XFC6_9FIRM</name>
<sequence>MINIENLTKRFDERIAVAGIDLEIKSGEIFGLLGPNGAGKTTTVRIMTLLSKKNSGSVRICGYDIEEDSEKIKELIGVVPQHMSLDQDLTGRENLILQARLHHLKDKEDMKQRINEILDFVELADRADDKSRKYSGGMKRRLMIGMALLHKPKILFLDEPTVGLDPQVRRKMWDLIRKMNEDGMTVLLTTHYIEEADHLCERVAVMNKGRLVAVDTPQKLKEKVGRVVVEHMESEGMINKFFDSREQAASYVTALKTNAIVRDANLEDVFIELTGRRVND</sequence>
<dbReference type="SMART" id="SM00382">
    <property type="entry name" value="AAA"/>
    <property type="match status" value="1"/>
</dbReference>
<dbReference type="FunFam" id="3.40.50.300:FF:000589">
    <property type="entry name" value="ABC transporter, ATP-binding subunit"/>
    <property type="match status" value="1"/>
</dbReference>
<keyword evidence="5 9" id="KW-0067">ATP-binding</keyword>
<dbReference type="EMBL" id="WNBW01000008">
    <property type="protein sequence ID" value="MTU04547.1"/>
    <property type="molecule type" value="Genomic_DNA"/>
</dbReference>
<comment type="caution">
    <text evidence="9">The sequence shown here is derived from an EMBL/GenBank/DDBJ whole genome shotgun (WGS) entry which is preliminary data.</text>
</comment>
<dbReference type="InterPro" id="IPR017871">
    <property type="entry name" value="ABC_transporter-like_CS"/>
</dbReference>
<dbReference type="RefSeq" id="WP_149877540.1">
    <property type="nucleotide sequence ID" value="NZ_WNBG01000007.1"/>
</dbReference>
<dbReference type="PROSITE" id="PS50893">
    <property type="entry name" value="ABC_TRANSPORTER_2"/>
    <property type="match status" value="1"/>
</dbReference>
<evidence type="ECO:0000256" key="2">
    <source>
        <dbReference type="ARBA" id="ARBA00022448"/>
    </source>
</evidence>
<evidence type="ECO:0000256" key="1">
    <source>
        <dbReference type="ARBA" id="ARBA00004236"/>
    </source>
</evidence>
<dbReference type="PANTHER" id="PTHR43582:SF2">
    <property type="entry name" value="LINEARMYCIN RESISTANCE ATP-BINDING PROTEIN LNRL"/>
    <property type="match status" value="1"/>
</dbReference>
<evidence type="ECO:0000313" key="9">
    <source>
        <dbReference type="EMBL" id="MTT75420.1"/>
    </source>
</evidence>
<gene>
    <name evidence="9" type="ORF">GMD11_03925</name>
    <name evidence="10" type="ORF">GMD18_09070</name>
</gene>
<evidence type="ECO:0000256" key="6">
    <source>
        <dbReference type="ARBA" id="ARBA00022967"/>
    </source>
</evidence>